<evidence type="ECO:0000259" key="2">
    <source>
        <dbReference type="Pfam" id="PF01613"/>
    </source>
</evidence>
<comment type="caution">
    <text evidence="3">The sequence shown here is derived from an EMBL/GenBank/DDBJ whole genome shotgun (WGS) entry which is preliminary data.</text>
</comment>
<evidence type="ECO:0000313" key="3">
    <source>
        <dbReference type="EMBL" id="MCO1653584.1"/>
    </source>
</evidence>
<dbReference type="Pfam" id="PF01613">
    <property type="entry name" value="Flavin_Reduct"/>
    <property type="match status" value="1"/>
</dbReference>
<feature type="compositionally biased region" description="Low complexity" evidence="1">
    <location>
        <begin position="236"/>
        <end position="248"/>
    </location>
</feature>
<dbReference type="Proteomes" id="UP001165283">
    <property type="component" value="Unassembled WGS sequence"/>
</dbReference>
<feature type="region of interest" description="Disordered" evidence="1">
    <location>
        <begin position="226"/>
        <end position="248"/>
    </location>
</feature>
<gene>
    <name evidence="3" type="ORF">KDL28_00800</name>
</gene>
<evidence type="ECO:0000256" key="1">
    <source>
        <dbReference type="SAM" id="MobiDB-lite"/>
    </source>
</evidence>
<feature type="region of interest" description="Disordered" evidence="1">
    <location>
        <begin position="140"/>
        <end position="160"/>
    </location>
</feature>
<dbReference type="Gene3D" id="2.30.110.10">
    <property type="entry name" value="Electron Transport, Fmn-binding Protein, Chain A"/>
    <property type="match status" value="1"/>
</dbReference>
<protein>
    <submittedName>
        <fullName evidence="3">Flavin reductase</fullName>
    </submittedName>
</protein>
<dbReference type="InterPro" id="IPR002563">
    <property type="entry name" value="Flavin_Rdtase-like_dom"/>
</dbReference>
<name>A0ABT0ZS93_9PSEU</name>
<evidence type="ECO:0000313" key="4">
    <source>
        <dbReference type="Proteomes" id="UP001165283"/>
    </source>
</evidence>
<dbReference type="RefSeq" id="WP_252435171.1">
    <property type="nucleotide sequence ID" value="NZ_JAGSOV010000003.1"/>
</dbReference>
<proteinExistence type="predicted"/>
<sequence length="248" mass="24885">MRAVDPAALAPQQRHRLLAGLARPHTVAVISTADADGAPLVAPLGYCLPMRGQRATVGITLAAVRDAGGEPEHVRAAALARGELVAHLTSTDLAGHLVALAAAERDATGAVRWTAVQSHRVGVPSLATGRARLECRVHGPTGPPGAPGAPAVRTSAPAASTSPTDYVLLAEVVCVVAEDDELAAMGELAPVAPRARPVPGTVFPWFLGPTDGSVVDGGAAMPGRAGAGPLVIDGSTGPPTGDGPVTRR</sequence>
<accession>A0ABT0ZS93</accession>
<keyword evidence="4" id="KW-1185">Reference proteome</keyword>
<dbReference type="EMBL" id="JAGSOV010000003">
    <property type="protein sequence ID" value="MCO1653584.1"/>
    <property type="molecule type" value="Genomic_DNA"/>
</dbReference>
<reference evidence="3" key="1">
    <citation type="submission" date="2021-04" db="EMBL/GenBank/DDBJ databases">
        <title>Pseudonocardia sp. nov., isolated from sandy soil of mangrove forest.</title>
        <authorList>
            <person name="Zan Z."/>
            <person name="Huang R."/>
            <person name="Liu W."/>
        </authorList>
    </citation>
    <scope>NUCLEOTIDE SEQUENCE</scope>
    <source>
        <strain evidence="3">S2-4</strain>
    </source>
</reference>
<dbReference type="SUPFAM" id="SSF50475">
    <property type="entry name" value="FMN-binding split barrel"/>
    <property type="match status" value="1"/>
</dbReference>
<dbReference type="InterPro" id="IPR012349">
    <property type="entry name" value="Split_barrel_FMN-bd"/>
</dbReference>
<feature type="domain" description="Flavin reductase like" evidence="2">
    <location>
        <begin position="24"/>
        <end position="139"/>
    </location>
</feature>
<organism evidence="3 4">
    <name type="scientific">Pseudonocardia humida</name>
    <dbReference type="NCBI Taxonomy" id="2800819"/>
    <lineage>
        <taxon>Bacteria</taxon>
        <taxon>Bacillati</taxon>
        <taxon>Actinomycetota</taxon>
        <taxon>Actinomycetes</taxon>
        <taxon>Pseudonocardiales</taxon>
        <taxon>Pseudonocardiaceae</taxon>
        <taxon>Pseudonocardia</taxon>
    </lineage>
</organism>